<evidence type="ECO:0000313" key="3">
    <source>
        <dbReference type="EMBL" id="CAD8436981.1"/>
    </source>
</evidence>
<evidence type="ECO:0000256" key="1">
    <source>
        <dbReference type="SAM" id="MobiDB-lite"/>
    </source>
</evidence>
<proteinExistence type="predicted"/>
<sequence>MRASGDGALPGETSPLLSEASAGKAIRARVAGEDDIAHRSFNKRPGLFALGAVAVCGVLALMHGPVWRFGASGHSTLGKWDQVNDASARAAAASTGASQEKCNADSMSNAARSKGVFVYEPPEQCAMMVICAGSPRAASTAHCMITEHVIHHIMEKRKADGRSKHDAPDYAGYWNYHLHAVCSDGQPCPLYDAESGDLAEFKHHISSLPNLDEEEKDALSHACDSDVRNSLDRLKEVDEKSVVIVKSHEFDQTLLNACGKRLILTSWREKEDVFDSGLELGWFAYPKEAARDEFNEVYEVWEGWHACWRDAALADSEKARNHDLGFESLNNKDSFKAEVRRLAKMVIHLMNIPEKEIDLDAVVADAVAEDFHEELNPMLSNGNQSPAAATGEAERPATVNWRRVGLHVD</sequence>
<reference evidence="3" key="1">
    <citation type="submission" date="2021-01" db="EMBL/GenBank/DDBJ databases">
        <authorList>
            <person name="Corre E."/>
            <person name="Pelletier E."/>
            <person name="Niang G."/>
            <person name="Scheremetjew M."/>
            <person name="Finn R."/>
            <person name="Kale V."/>
            <person name="Holt S."/>
            <person name="Cochrane G."/>
            <person name="Meng A."/>
            <person name="Brown T."/>
            <person name="Cohen L."/>
        </authorList>
    </citation>
    <scope>NUCLEOTIDE SEQUENCE</scope>
    <source>
        <strain evidence="3">CCAC1681</strain>
    </source>
</reference>
<organism evidence="3">
    <name type="scientific">Micromonas pusilla</name>
    <name type="common">Picoplanktonic green alga</name>
    <name type="synonym">Chromulina pusilla</name>
    <dbReference type="NCBI Taxonomy" id="38833"/>
    <lineage>
        <taxon>Eukaryota</taxon>
        <taxon>Viridiplantae</taxon>
        <taxon>Chlorophyta</taxon>
        <taxon>Mamiellophyceae</taxon>
        <taxon>Mamiellales</taxon>
        <taxon>Mamiellaceae</taxon>
        <taxon>Micromonas</taxon>
    </lineage>
</organism>
<dbReference type="AlphaFoldDB" id="A0A7S0CX95"/>
<feature type="compositionally biased region" description="Polar residues" evidence="1">
    <location>
        <begin position="378"/>
        <end position="387"/>
    </location>
</feature>
<dbReference type="EMBL" id="HBEN01005418">
    <property type="protein sequence ID" value="CAD8436981.1"/>
    <property type="molecule type" value="Transcribed_RNA"/>
</dbReference>
<keyword evidence="2" id="KW-1133">Transmembrane helix</keyword>
<feature type="region of interest" description="Disordered" evidence="1">
    <location>
        <begin position="376"/>
        <end position="396"/>
    </location>
</feature>
<protein>
    <submittedName>
        <fullName evidence="3">Uncharacterized protein</fullName>
    </submittedName>
</protein>
<evidence type="ECO:0000256" key="2">
    <source>
        <dbReference type="SAM" id="Phobius"/>
    </source>
</evidence>
<feature type="transmembrane region" description="Helical" evidence="2">
    <location>
        <begin position="47"/>
        <end position="67"/>
    </location>
</feature>
<gene>
    <name evidence="3" type="ORF">MSP1401_LOCUS4431</name>
</gene>
<keyword evidence="2" id="KW-0472">Membrane</keyword>
<accession>A0A7S0CX95</accession>
<keyword evidence="2" id="KW-0812">Transmembrane</keyword>
<name>A0A7S0CX95_MICPS</name>